<proteinExistence type="inferred from homology"/>
<gene>
    <name evidence="4" type="ORF">A2519_09065</name>
</gene>
<evidence type="ECO:0000256" key="2">
    <source>
        <dbReference type="ARBA" id="ARBA00022729"/>
    </source>
</evidence>
<name>A0A1F7F4S9_UNCRA</name>
<dbReference type="Gene3D" id="1.25.40.10">
    <property type="entry name" value="Tetratricopeptide repeat domain"/>
    <property type="match status" value="1"/>
</dbReference>
<evidence type="ECO:0000259" key="3">
    <source>
        <dbReference type="Pfam" id="PF13458"/>
    </source>
</evidence>
<dbReference type="PANTHER" id="PTHR30483">
    <property type="entry name" value="LEUCINE-SPECIFIC-BINDING PROTEIN"/>
    <property type="match status" value="1"/>
</dbReference>
<evidence type="ECO:0000313" key="5">
    <source>
        <dbReference type="Proteomes" id="UP000179243"/>
    </source>
</evidence>
<feature type="domain" description="Leucine-binding protein" evidence="3">
    <location>
        <begin position="245"/>
        <end position="614"/>
    </location>
</feature>
<dbReference type="EMBL" id="MFYX01000121">
    <property type="protein sequence ID" value="OGK01670.1"/>
    <property type="molecule type" value="Genomic_DNA"/>
</dbReference>
<accession>A0A1F7F4S9</accession>
<dbReference type="InterPro" id="IPR028082">
    <property type="entry name" value="Peripla_BP_I"/>
</dbReference>
<dbReference type="Proteomes" id="UP000179243">
    <property type="component" value="Unassembled WGS sequence"/>
</dbReference>
<comment type="similarity">
    <text evidence="1">Belongs to the leucine-binding protein family.</text>
</comment>
<dbReference type="Pfam" id="PF13458">
    <property type="entry name" value="Peripla_BP_6"/>
    <property type="match status" value="1"/>
</dbReference>
<organism evidence="4 5">
    <name type="scientific">Candidatus Raymondbacteria bacterium RIFOXYD12_FULL_49_13</name>
    <dbReference type="NCBI Taxonomy" id="1817890"/>
    <lineage>
        <taxon>Bacteria</taxon>
        <taxon>Raymondiibacteriota</taxon>
    </lineage>
</organism>
<dbReference type="PANTHER" id="PTHR30483:SF6">
    <property type="entry name" value="PERIPLASMIC BINDING PROTEIN OF ABC TRANSPORTER FOR NATURAL AMINO ACIDS"/>
    <property type="match status" value="1"/>
</dbReference>
<evidence type="ECO:0000313" key="4">
    <source>
        <dbReference type="EMBL" id="OGK01670.1"/>
    </source>
</evidence>
<sequence length="624" mass="70307">MHRIFILIFLCAVAVFPAYRYLKQKDDQKQAPPPLDPVTETQIKKAVDLVSSGMVLYREKNFTRAESLFTYVLNRMGRAPAAEAAAVMAAQCYIRAEKYEKARWILTLFPKQYSQSPYTNRVHYLYGLLLAYDGDVFAAAKRFLYVYKYEPNPDLARAAKNGALLLFEYRLTPEQVLDLASRLDQNDDMTGWAWFFAARLLLGQKRFEESGALFTKFIDVFPHHPENATARGLLASAESGKEAVIKIGVLLPQTADYSYYNEIGQGVLKGIELAAAEYNKAAAVKVKLIVRDTKADPVLTYKITEDLLEREKVAAFIGPLSSEELCVTAALTEKAGIPVIAPTASATGIDSLGSHVFLLATTKATQAKFLARYAFDSLKINEYIIIFPNDNYGNTMASAFRDVIEERGGSLFAYEMYQKGEKNYKDILDRIHEKKVEEVFAKRALERGEILGRTDRQYVEVDSLFMADSAVEVGAIFIPGYPDEIVMLAPQVPFYKIHTQMLGSRGWYDSNVLKHAGRYMENAIIVVDYVDNSDSPQWKSFQTLFTKAFQTAPDPNNALGFDAASLLFDRIRGADGARLLKRLQKTEEYAGAYATFRFTPDFHANTSTVFLRIKDEEFTRLPIK</sequence>
<reference evidence="4 5" key="1">
    <citation type="journal article" date="2016" name="Nat. Commun.">
        <title>Thousands of microbial genomes shed light on interconnected biogeochemical processes in an aquifer system.</title>
        <authorList>
            <person name="Anantharaman K."/>
            <person name="Brown C.T."/>
            <person name="Hug L.A."/>
            <person name="Sharon I."/>
            <person name="Castelle C.J."/>
            <person name="Probst A.J."/>
            <person name="Thomas B.C."/>
            <person name="Singh A."/>
            <person name="Wilkins M.J."/>
            <person name="Karaoz U."/>
            <person name="Brodie E.L."/>
            <person name="Williams K.H."/>
            <person name="Hubbard S.S."/>
            <person name="Banfield J.F."/>
        </authorList>
    </citation>
    <scope>NUCLEOTIDE SEQUENCE [LARGE SCALE GENOMIC DNA]</scope>
</reference>
<dbReference type="Gene3D" id="3.40.50.2300">
    <property type="match status" value="3"/>
</dbReference>
<dbReference type="InterPro" id="IPR051010">
    <property type="entry name" value="BCAA_transport"/>
</dbReference>
<dbReference type="AlphaFoldDB" id="A0A1F7F4S9"/>
<dbReference type="InterPro" id="IPR011990">
    <property type="entry name" value="TPR-like_helical_dom_sf"/>
</dbReference>
<dbReference type="SUPFAM" id="SSF48452">
    <property type="entry name" value="TPR-like"/>
    <property type="match status" value="1"/>
</dbReference>
<protein>
    <recommendedName>
        <fullName evidence="3">Leucine-binding protein domain-containing protein</fullName>
    </recommendedName>
</protein>
<comment type="caution">
    <text evidence="4">The sequence shown here is derived from an EMBL/GenBank/DDBJ whole genome shotgun (WGS) entry which is preliminary data.</text>
</comment>
<dbReference type="SUPFAM" id="SSF53822">
    <property type="entry name" value="Periplasmic binding protein-like I"/>
    <property type="match status" value="1"/>
</dbReference>
<dbReference type="InterPro" id="IPR028081">
    <property type="entry name" value="Leu-bd"/>
</dbReference>
<evidence type="ECO:0000256" key="1">
    <source>
        <dbReference type="ARBA" id="ARBA00010062"/>
    </source>
</evidence>
<keyword evidence="2" id="KW-0732">Signal</keyword>